<keyword evidence="6" id="KW-0175">Coiled coil</keyword>
<evidence type="ECO:0000256" key="6">
    <source>
        <dbReference type="SAM" id="Coils"/>
    </source>
</evidence>
<dbReference type="Gene3D" id="3.40.50.300">
    <property type="entry name" value="P-loop containing nucleotide triphosphate hydrolases"/>
    <property type="match status" value="1"/>
</dbReference>
<comment type="subcellular location">
    <subcellularLocation>
        <location evidence="1">Membrane</location>
    </subcellularLocation>
</comment>
<feature type="domain" description="Dynamin N-terminal" evidence="7">
    <location>
        <begin position="66"/>
        <end position="265"/>
    </location>
</feature>
<evidence type="ECO:0000313" key="9">
    <source>
        <dbReference type="Proteomes" id="UP001232584"/>
    </source>
</evidence>
<evidence type="ECO:0000256" key="2">
    <source>
        <dbReference type="ARBA" id="ARBA00022741"/>
    </source>
</evidence>
<keyword evidence="2" id="KW-0547">Nucleotide-binding</keyword>
<dbReference type="RefSeq" id="WP_307507210.1">
    <property type="nucleotide sequence ID" value="NZ_BAAACE010000019.1"/>
</dbReference>
<proteinExistence type="predicted"/>
<keyword evidence="4" id="KW-0342">GTP-binding</keyword>
<sequence length="558" mass="65959">MDYSSRENAYKDINVDIQIITQNLKNIKIQSFLESSQTYRLITEMENEINKVFKSIEELKDPFLLFVMGSGKYGKSTLINSLIKDNTLKTKDIPNTWKLDIVKASNVKQMDIVYEDNVRSYSYDEGLLVLKKEEDKVKDSKKFIKYQVDKLKKNKNLTINDLKDHKKSLEDKHLYKSDILEVRHYINKSGILSHFIIVDTPGLNQNLLKNTKQRMIDYYKRADGVLWVLDAKNIISKSSNDMIIDIKENYILDDKCNNIICVVNKADEIRSRENDLLKVKEKAENVYSNYFRDIVFISSKEAIDGYINKDKYLENLSNIGSLRSSINKNFKNQSEHMQIRSKYRSLKISGRNLCEMINIYKRNLYKDLYQFDEIKRSLNDDIIKVKSYFINKLDLCIVLENFKINGVSSQLKKLEKIFYIEINNLYKNLNNKIVFYENEYDDSTDIDINITKRKEVLTMEHLILIYNNQNKETSILNKLKSIKNDEINTYLLIEETNKLKLVLSKYLEKKLEDLEKNIINKATKEFRKKYTDYTIIKNHLLYIDNIDSILKKWGDYGE</sequence>
<dbReference type="Pfam" id="PF00350">
    <property type="entry name" value="Dynamin_N"/>
    <property type="match status" value="1"/>
</dbReference>
<name>A0ABU0N177_9FIRM</name>
<gene>
    <name evidence="8" type="ORF">QOZ92_002030</name>
</gene>
<evidence type="ECO:0000256" key="4">
    <source>
        <dbReference type="ARBA" id="ARBA00023134"/>
    </source>
</evidence>
<evidence type="ECO:0000256" key="1">
    <source>
        <dbReference type="ARBA" id="ARBA00004370"/>
    </source>
</evidence>
<keyword evidence="5" id="KW-0472">Membrane</keyword>
<keyword evidence="3" id="KW-0378">Hydrolase</keyword>
<comment type="caution">
    <text evidence="8">The sequence shown here is derived from an EMBL/GenBank/DDBJ whole genome shotgun (WGS) entry which is preliminary data.</text>
</comment>
<organism evidence="8 9">
    <name type="scientific">Paraclostridium ghonii</name>
    <dbReference type="NCBI Taxonomy" id="29358"/>
    <lineage>
        <taxon>Bacteria</taxon>
        <taxon>Bacillati</taxon>
        <taxon>Bacillota</taxon>
        <taxon>Clostridia</taxon>
        <taxon>Peptostreptococcales</taxon>
        <taxon>Peptostreptococcaceae</taxon>
        <taxon>Paraclostridium</taxon>
    </lineage>
</organism>
<evidence type="ECO:0000259" key="7">
    <source>
        <dbReference type="Pfam" id="PF00350"/>
    </source>
</evidence>
<keyword evidence="9" id="KW-1185">Reference proteome</keyword>
<dbReference type="PANTHER" id="PTHR10465:SF0">
    <property type="entry name" value="SARCALUMENIN"/>
    <property type="match status" value="1"/>
</dbReference>
<protein>
    <submittedName>
        <fullName evidence="8">GTPase</fullName>
    </submittedName>
</protein>
<accession>A0ABU0N177</accession>
<evidence type="ECO:0000256" key="3">
    <source>
        <dbReference type="ARBA" id="ARBA00022801"/>
    </source>
</evidence>
<evidence type="ECO:0000256" key="5">
    <source>
        <dbReference type="ARBA" id="ARBA00023136"/>
    </source>
</evidence>
<dbReference type="EMBL" id="JAUSWG010000008">
    <property type="protein sequence ID" value="MDQ0556912.1"/>
    <property type="molecule type" value="Genomic_DNA"/>
</dbReference>
<dbReference type="InterPro" id="IPR027094">
    <property type="entry name" value="Mitofusin_fam"/>
</dbReference>
<dbReference type="SUPFAM" id="SSF52540">
    <property type="entry name" value="P-loop containing nucleoside triphosphate hydrolases"/>
    <property type="match status" value="1"/>
</dbReference>
<feature type="coiled-coil region" evidence="6">
    <location>
        <begin position="419"/>
        <end position="446"/>
    </location>
</feature>
<evidence type="ECO:0000313" key="8">
    <source>
        <dbReference type="EMBL" id="MDQ0556912.1"/>
    </source>
</evidence>
<dbReference type="PANTHER" id="PTHR10465">
    <property type="entry name" value="TRANSMEMBRANE GTPASE FZO1"/>
    <property type="match status" value="1"/>
</dbReference>
<dbReference type="InterPro" id="IPR045063">
    <property type="entry name" value="Dynamin_N"/>
</dbReference>
<reference evidence="8 9" key="1">
    <citation type="submission" date="2023-07" db="EMBL/GenBank/DDBJ databases">
        <title>Genomic Encyclopedia of Type Strains, Phase IV (KMG-IV): sequencing the most valuable type-strain genomes for metagenomic binning, comparative biology and taxonomic classification.</title>
        <authorList>
            <person name="Goeker M."/>
        </authorList>
    </citation>
    <scope>NUCLEOTIDE SEQUENCE [LARGE SCALE GENOMIC DNA]</scope>
    <source>
        <strain evidence="8 9">DSM 15049</strain>
    </source>
</reference>
<dbReference type="InterPro" id="IPR027417">
    <property type="entry name" value="P-loop_NTPase"/>
</dbReference>
<dbReference type="Proteomes" id="UP001232584">
    <property type="component" value="Unassembled WGS sequence"/>
</dbReference>